<sequence length="169" mass="18597">MMKRTLVAVGAIALLAGCSSSDASGADETVAKKPDCVSADLDSNYAGFSKAQVAEFTKQRQQMLPDASDDAQAWQDGARQFATYFLDQIALKPDSLCANDYKTIQSLNSAEMDFESRTDKPLDPDQTKEYIRTLYQTAGLSKDRGDKRLDSRVDETFQSIKQTRSGWGS</sequence>
<gene>
    <name evidence="2" type="ORF">J7S20_03310</name>
</gene>
<comment type="caution">
    <text evidence="2">The sequence shown here is derived from an EMBL/GenBank/DDBJ whole genome shotgun (WGS) entry which is preliminary data.</text>
</comment>
<keyword evidence="1" id="KW-0732">Signal</keyword>
<dbReference type="Proteomes" id="UP000676996">
    <property type="component" value="Unassembled WGS sequence"/>
</dbReference>
<reference evidence="2" key="1">
    <citation type="submission" date="2021-04" db="EMBL/GenBank/DDBJ databases">
        <title>Ouciella asimina sp. nov., isolated from the surface seawater in the hydrothermal field of Okinawa Trough.</title>
        <authorList>
            <person name="Shuang W."/>
        </authorList>
    </citation>
    <scope>NUCLEOTIDE SEQUENCE</scope>
    <source>
        <strain evidence="2">LXI357</strain>
    </source>
</reference>
<accession>A0A8T4IAX3</accession>
<organism evidence="2 3">
    <name type="scientific">Stakelama marina</name>
    <dbReference type="NCBI Taxonomy" id="2826939"/>
    <lineage>
        <taxon>Bacteria</taxon>
        <taxon>Pseudomonadati</taxon>
        <taxon>Pseudomonadota</taxon>
        <taxon>Alphaproteobacteria</taxon>
        <taxon>Sphingomonadales</taxon>
        <taxon>Sphingomonadaceae</taxon>
        <taxon>Stakelama</taxon>
    </lineage>
</organism>
<evidence type="ECO:0000313" key="3">
    <source>
        <dbReference type="Proteomes" id="UP000676996"/>
    </source>
</evidence>
<proteinExistence type="predicted"/>
<dbReference type="EMBL" id="JAGRQC010000001">
    <property type="protein sequence ID" value="MBR0551531.1"/>
    <property type="molecule type" value="Genomic_DNA"/>
</dbReference>
<dbReference type="PROSITE" id="PS51257">
    <property type="entry name" value="PROKAR_LIPOPROTEIN"/>
    <property type="match status" value="1"/>
</dbReference>
<name>A0A8T4IAX3_9SPHN</name>
<protein>
    <submittedName>
        <fullName evidence="2">Membrane lipoprotein lipid attachment site-containing protein</fullName>
    </submittedName>
</protein>
<keyword evidence="3" id="KW-1185">Reference proteome</keyword>
<dbReference type="AlphaFoldDB" id="A0A8T4IAX3"/>
<evidence type="ECO:0000313" key="2">
    <source>
        <dbReference type="EMBL" id="MBR0551531.1"/>
    </source>
</evidence>
<evidence type="ECO:0000256" key="1">
    <source>
        <dbReference type="SAM" id="SignalP"/>
    </source>
</evidence>
<keyword evidence="2" id="KW-0449">Lipoprotein</keyword>
<feature type="signal peptide" evidence="1">
    <location>
        <begin position="1"/>
        <end position="25"/>
    </location>
</feature>
<dbReference type="RefSeq" id="WP_284052804.1">
    <property type="nucleotide sequence ID" value="NZ_JAGRQC010000001.1"/>
</dbReference>
<feature type="chain" id="PRO_5035820812" evidence="1">
    <location>
        <begin position="26"/>
        <end position="169"/>
    </location>
</feature>